<dbReference type="EMBL" id="CM045759">
    <property type="protein sequence ID" value="KAI8019195.1"/>
    <property type="molecule type" value="Genomic_DNA"/>
</dbReference>
<name>A0ACC0I0K5_9ERIC</name>
<dbReference type="Proteomes" id="UP001060215">
    <property type="component" value="Chromosome 2"/>
</dbReference>
<proteinExistence type="predicted"/>
<gene>
    <name evidence="1" type="ORF">LOK49_LG04G01233</name>
</gene>
<evidence type="ECO:0000313" key="1">
    <source>
        <dbReference type="EMBL" id="KAI8019195.1"/>
    </source>
</evidence>
<comment type="caution">
    <text evidence="1">The sequence shown here is derived from an EMBL/GenBank/DDBJ whole genome shotgun (WGS) entry which is preliminary data.</text>
</comment>
<reference evidence="1 2" key="1">
    <citation type="journal article" date="2022" name="Plant J.">
        <title>Chromosome-level genome of Camellia lanceoleosa provides a valuable resource for understanding genome evolution and self-incompatibility.</title>
        <authorList>
            <person name="Gong W."/>
            <person name="Xiao S."/>
            <person name="Wang L."/>
            <person name="Liao Z."/>
            <person name="Chang Y."/>
            <person name="Mo W."/>
            <person name="Hu G."/>
            <person name="Li W."/>
            <person name="Zhao G."/>
            <person name="Zhu H."/>
            <person name="Hu X."/>
            <person name="Ji K."/>
            <person name="Xiang X."/>
            <person name="Song Q."/>
            <person name="Yuan D."/>
            <person name="Jin S."/>
            <person name="Zhang L."/>
        </authorList>
    </citation>
    <scope>NUCLEOTIDE SEQUENCE [LARGE SCALE GENOMIC DNA]</scope>
    <source>
        <strain evidence="1">SQ_2022a</strain>
    </source>
</reference>
<organism evidence="1 2">
    <name type="scientific">Camellia lanceoleosa</name>
    <dbReference type="NCBI Taxonomy" id="1840588"/>
    <lineage>
        <taxon>Eukaryota</taxon>
        <taxon>Viridiplantae</taxon>
        <taxon>Streptophyta</taxon>
        <taxon>Embryophyta</taxon>
        <taxon>Tracheophyta</taxon>
        <taxon>Spermatophyta</taxon>
        <taxon>Magnoliopsida</taxon>
        <taxon>eudicotyledons</taxon>
        <taxon>Gunneridae</taxon>
        <taxon>Pentapetalae</taxon>
        <taxon>asterids</taxon>
        <taxon>Ericales</taxon>
        <taxon>Theaceae</taxon>
        <taxon>Camellia</taxon>
    </lineage>
</organism>
<keyword evidence="2" id="KW-1185">Reference proteome</keyword>
<sequence length="628" mass="70155">MVDLFFFHFANAYDLDCIFGEQPWNIHGAVLLLHPWQPNIVLHSLTFPYMDLWVQAYHIPMDCFYLELAEQLAQATGQLLQIDWPEERQINMDYFRFKVRVFYDEPLIPGAYLDLPEDVLHWVQFRYERVFRICYRCERIGHSNTSCRKSLLSVVQSLDRRYALSPFSNTHSLLLEAGMPMFSATMQASSNTNCNRTTGIWAKLLLTQNLEATHLHHYHIQLLARLQIIFSAKDSLLKQVLPRLHNATCVIPPFVTAKESAESSHVPSCMTMSEPPLTILPALINNTQPFSSSDLCPTETSLLLGPSLFNPSSTPTNLTEAQPLVLMGPNVSAQTFEYLGQTHSNQLSLVILPSVSVVTGVFHCIAPEFIASFASEGEDKPQSLPIDEPTLQPILAPTPLQSSSIAPSSSMVTPKKRSPELEPELSSFAKDVFSSLLKSKEFLSYSSSSSSSSSSRILNIQSSSTLDSSSNSSPFYLFNPSQDSCDCNPLPVDLLCSHVGNSSPSGMAALLNNTRVGSLFKSLHMNAHDAPVASVLSTLKWAKDNNYYHVNVFTDAKFLFEQLKGTKDIEASLAPWIFYICFIAQHLHSCKISLACTNYLNSARRLVRFAAFSRIPAYKDAHFPFDNG</sequence>
<evidence type="ECO:0000313" key="2">
    <source>
        <dbReference type="Proteomes" id="UP001060215"/>
    </source>
</evidence>
<accession>A0ACC0I0K5</accession>
<protein>
    <submittedName>
        <fullName evidence="1">Uncharacterized protein</fullName>
    </submittedName>
</protein>